<keyword evidence="1" id="KW-1133">Transmembrane helix</keyword>
<dbReference type="EMBL" id="AY814672">
    <property type="protein sequence ID" value="AAW26404.1"/>
    <property type="molecule type" value="mRNA"/>
</dbReference>
<proteinExistence type="evidence at transcript level"/>
<feature type="transmembrane region" description="Helical" evidence="1">
    <location>
        <begin position="71"/>
        <end position="93"/>
    </location>
</feature>
<accession>Q5DCQ2</accession>
<dbReference type="AlphaFoldDB" id="Q5DCQ2"/>
<feature type="transmembrane region" description="Helical" evidence="1">
    <location>
        <begin position="37"/>
        <end position="59"/>
    </location>
</feature>
<organism evidence="2">
    <name type="scientific">Schistosoma japonicum</name>
    <name type="common">Blood fluke</name>
    <dbReference type="NCBI Taxonomy" id="6182"/>
    <lineage>
        <taxon>Eukaryota</taxon>
        <taxon>Metazoa</taxon>
        <taxon>Spiralia</taxon>
        <taxon>Lophotrochozoa</taxon>
        <taxon>Platyhelminthes</taxon>
        <taxon>Trematoda</taxon>
        <taxon>Digenea</taxon>
        <taxon>Strigeidida</taxon>
        <taxon>Schistosomatoidea</taxon>
        <taxon>Schistosomatidae</taxon>
        <taxon>Schistosoma</taxon>
    </lineage>
</organism>
<keyword evidence="1" id="KW-0812">Transmembrane</keyword>
<reference evidence="2" key="1">
    <citation type="submission" date="2004-11" db="EMBL/GenBank/DDBJ databases">
        <title>The full-length cDNA sequences of Schistosoma japonicum genes.</title>
        <authorList>
            <person name="Han Z."/>
        </authorList>
    </citation>
    <scope>NUCLEOTIDE SEQUENCE</scope>
</reference>
<sequence>MSCILRIIAICMLVCIGIYLLHYICYTLLSPKHTYNIPLYLITPTSYYVLSTFINSYSYTLYTNQLTCYPILPPFILFLLLLPCIPPFIHIPITKQYIKR</sequence>
<evidence type="ECO:0000313" key="2">
    <source>
        <dbReference type="EMBL" id="AAW26404.1"/>
    </source>
</evidence>
<name>Q5DCQ2_SCHJA</name>
<protein>
    <submittedName>
        <fullName evidence="2">SJCHGC01972 protein</fullName>
    </submittedName>
</protein>
<reference evidence="2" key="2">
    <citation type="journal article" date="2006" name="PLoS Pathog.">
        <title>New perspectives on host-parasite interplay by comparative transcriptomic and proteomic analyses of Schistosoma japonicum.</title>
        <authorList>
            <person name="Liu F."/>
            <person name="Lu J."/>
            <person name="Hu W."/>
            <person name="Wang S.Y."/>
            <person name="Cui S.J."/>
            <person name="Chi M."/>
            <person name="Yan Q."/>
            <person name="Wang X.R."/>
            <person name="Song H.D."/>
            <person name="Xu X.N."/>
            <person name="Wang J.J."/>
            <person name="Zhang X.L."/>
            <person name="Zhang X."/>
            <person name="Wang Z.Q."/>
            <person name="Xue C.L."/>
            <person name="Brindley P.J."/>
            <person name="McManus D.P."/>
            <person name="Yang P.Y."/>
            <person name="Feng Z."/>
            <person name="Chen Z."/>
            <person name="Han Z.G."/>
        </authorList>
    </citation>
    <scope>NUCLEOTIDE SEQUENCE</scope>
</reference>
<feature type="transmembrane region" description="Helical" evidence="1">
    <location>
        <begin position="6"/>
        <end position="25"/>
    </location>
</feature>
<evidence type="ECO:0000256" key="1">
    <source>
        <dbReference type="SAM" id="Phobius"/>
    </source>
</evidence>
<keyword evidence="1" id="KW-0472">Membrane</keyword>